<evidence type="ECO:0000313" key="1">
    <source>
        <dbReference type="EMBL" id="PRY25277.1"/>
    </source>
</evidence>
<accession>A0A2T0RVV2</accession>
<evidence type="ECO:0000313" key="2">
    <source>
        <dbReference type="Proteomes" id="UP000239480"/>
    </source>
</evidence>
<keyword evidence="2" id="KW-1185">Reference proteome</keyword>
<gene>
    <name evidence="1" type="ORF">CLV78_102455</name>
</gene>
<dbReference type="AlphaFoldDB" id="A0A2T0RVV2"/>
<protein>
    <submittedName>
        <fullName evidence="1">Uncharacterized protein</fullName>
    </submittedName>
</protein>
<name>A0A2T0RVV2_9RHOB</name>
<dbReference type="EMBL" id="PVTD01000002">
    <property type="protein sequence ID" value="PRY25277.1"/>
    <property type="molecule type" value="Genomic_DNA"/>
</dbReference>
<organism evidence="1 2">
    <name type="scientific">Aliiruegeria haliotis</name>
    <dbReference type="NCBI Taxonomy" id="1280846"/>
    <lineage>
        <taxon>Bacteria</taxon>
        <taxon>Pseudomonadati</taxon>
        <taxon>Pseudomonadota</taxon>
        <taxon>Alphaproteobacteria</taxon>
        <taxon>Rhodobacterales</taxon>
        <taxon>Roseobacteraceae</taxon>
        <taxon>Aliiruegeria</taxon>
    </lineage>
</organism>
<reference evidence="1 2" key="1">
    <citation type="submission" date="2018-03" db="EMBL/GenBank/DDBJ databases">
        <title>Genomic Encyclopedia of Archaeal and Bacterial Type Strains, Phase II (KMG-II): from individual species to whole genera.</title>
        <authorList>
            <person name="Goeker M."/>
        </authorList>
    </citation>
    <scope>NUCLEOTIDE SEQUENCE [LARGE SCALE GENOMIC DNA]</scope>
    <source>
        <strain evidence="1 2">DSM 29328</strain>
    </source>
</reference>
<sequence>MDDQSAFELTEAIKKQNELQEEANGLMRSLIPAMEATAQELLELRQQLAKSEK</sequence>
<proteinExistence type="predicted"/>
<dbReference type="RefSeq" id="WP_158263474.1">
    <property type="nucleotide sequence ID" value="NZ_PVTD01000002.1"/>
</dbReference>
<comment type="caution">
    <text evidence="1">The sequence shown here is derived from an EMBL/GenBank/DDBJ whole genome shotgun (WGS) entry which is preliminary data.</text>
</comment>
<dbReference type="Proteomes" id="UP000239480">
    <property type="component" value="Unassembled WGS sequence"/>
</dbReference>